<sequence length="533" mass="58362">MSSYVDYKASKEAFVSGMTGSTIFHINMVSSVALASIALHSCLRSRLPPTKSLQLPIELLLLVAPLLLSMTLFALTPGLLILVLIFPTALLLLLPARELGTPLPSNADISPRSSPVPSHRLPRSPPNGPSTRSIIPLPALSTYRAHMMLMTILAILAVDFPVFPRSLAKCETYGVSLMDIGVGSFVFSQGIVSAIPLIRDPIYLKSPIIPKAIHTLKKCAPILILGIVRVLLVKGTEYPEHVTEYGVHWNFFLTLGIIPVLQVLLHPLISRVPVALIGIAVALCHQFGLSHGLKSYVLNAPRSNLINANKEGIVSLTGYFAIHLLGLSTGTLILPPSPSFFRRRQQKAGHVKRESESEFNKTPPRSIHRENDKTATELFSYTFIWWTLLGATRLVGIGGEGVSRRLVNLPYIFWVAAYNTSFILGYLLLDLYFFPSPLSKSVYSPTSKLKVHADASHLLNQQQEVQSAPALLEAINRNGLAIFLLANVATGLVNLSMSTMHASDASAMTVLTLYASVICLFAWAMRGRRVWRL</sequence>
<dbReference type="EMBL" id="MU277207">
    <property type="protein sequence ID" value="KAI0062497.1"/>
    <property type="molecule type" value="Genomic_DNA"/>
</dbReference>
<name>A0ACB8T1Z5_9AGAM</name>
<gene>
    <name evidence="1" type="ORF">BV25DRAFT_1944397</name>
</gene>
<keyword evidence="2" id="KW-1185">Reference proteome</keyword>
<reference evidence="1" key="1">
    <citation type="submission" date="2021-03" db="EMBL/GenBank/DDBJ databases">
        <authorList>
            <consortium name="DOE Joint Genome Institute"/>
            <person name="Ahrendt S."/>
            <person name="Looney B.P."/>
            <person name="Miyauchi S."/>
            <person name="Morin E."/>
            <person name="Drula E."/>
            <person name="Courty P.E."/>
            <person name="Chicoki N."/>
            <person name="Fauchery L."/>
            <person name="Kohler A."/>
            <person name="Kuo A."/>
            <person name="Labutti K."/>
            <person name="Pangilinan J."/>
            <person name="Lipzen A."/>
            <person name="Riley R."/>
            <person name="Andreopoulos W."/>
            <person name="He G."/>
            <person name="Johnson J."/>
            <person name="Barry K.W."/>
            <person name="Grigoriev I.V."/>
            <person name="Nagy L."/>
            <person name="Hibbett D."/>
            <person name="Henrissat B."/>
            <person name="Matheny P.B."/>
            <person name="Labbe J."/>
            <person name="Martin F."/>
        </authorList>
    </citation>
    <scope>NUCLEOTIDE SEQUENCE</scope>
    <source>
        <strain evidence="1">HHB10654</strain>
    </source>
</reference>
<accession>A0ACB8T1Z5</accession>
<dbReference type="Proteomes" id="UP000814140">
    <property type="component" value="Unassembled WGS sequence"/>
</dbReference>
<organism evidence="1 2">
    <name type="scientific">Artomyces pyxidatus</name>
    <dbReference type="NCBI Taxonomy" id="48021"/>
    <lineage>
        <taxon>Eukaryota</taxon>
        <taxon>Fungi</taxon>
        <taxon>Dikarya</taxon>
        <taxon>Basidiomycota</taxon>
        <taxon>Agaricomycotina</taxon>
        <taxon>Agaricomycetes</taxon>
        <taxon>Russulales</taxon>
        <taxon>Auriscalpiaceae</taxon>
        <taxon>Artomyces</taxon>
    </lineage>
</organism>
<comment type="caution">
    <text evidence="1">The sequence shown here is derived from an EMBL/GenBank/DDBJ whole genome shotgun (WGS) entry which is preliminary data.</text>
</comment>
<evidence type="ECO:0000313" key="1">
    <source>
        <dbReference type="EMBL" id="KAI0062497.1"/>
    </source>
</evidence>
<reference evidence="1" key="2">
    <citation type="journal article" date="2022" name="New Phytol.">
        <title>Evolutionary transition to the ectomycorrhizal habit in the genomes of a hyperdiverse lineage of mushroom-forming fungi.</title>
        <authorList>
            <person name="Looney B."/>
            <person name="Miyauchi S."/>
            <person name="Morin E."/>
            <person name="Drula E."/>
            <person name="Courty P.E."/>
            <person name="Kohler A."/>
            <person name="Kuo A."/>
            <person name="LaButti K."/>
            <person name="Pangilinan J."/>
            <person name="Lipzen A."/>
            <person name="Riley R."/>
            <person name="Andreopoulos W."/>
            <person name="He G."/>
            <person name="Johnson J."/>
            <person name="Nolan M."/>
            <person name="Tritt A."/>
            <person name="Barry K.W."/>
            <person name="Grigoriev I.V."/>
            <person name="Nagy L.G."/>
            <person name="Hibbett D."/>
            <person name="Henrissat B."/>
            <person name="Matheny P.B."/>
            <person name="Labbe J."/>
            <person name="Martin F.M."/>
        </authorList>
    </citation>
    <scope>NUCLEOTIDE SEQUENCE</scope>
    <source>
        <strain evidence="1">HHB10654</strain>
    </source>
</reference>
<evidence type="ECO:0000313" key="2">
    <source>
        <dbReference type="Proteomes" id="UP000814140"/>
    </source>
</evidence>
<protein>
    <submittedName>
        <fullName evidence="1">GWT1-domain-containing protein</fullName>
    </submittedName>
</protein>
<proteinExistence type="predicted"/>